<dbReference type="PROSITE" id="PS00070">
    <property type="entry name" value="ALDEHYDE_DEHYDR_CYS"/>
    <property type="match status" value="1"/>
</dbReference>
<dbReference type="SUPFAM" id="SSF53720">
    <property type="entry name" value="ALDH-like"/>
    <property type="match status" value="1"/>
</dbReference>
<keyword evidence="2" id="KW-0560">Oxidoreductase</keyword>
<dbReference type="PANTHER" id="PTHR43353:SF5">
    <property type="entry name" value="SUCCINATE-SEMIALDEHYDE DEHYDROGENASE, MITOCHONDRIAL"/>
    <property type="match status" value="1"/>
</dbReference>
<evidence type="ECO:0000313" key="4">
    <source>
        <dbReference type="EMBL" id="SVA26324.1"/>
    </source>
</evidence>
<dbReference type="FunFam" id="3.40.605.10:FF:000005">
    <property type="entry name" value="Succinate-semialdehyde dehydrogenase I"/>
    <property type="match status" value="1"/>
</dbReference>
<gene>
    <name evidence="4" type="ORF">METZ01_LOCUS79178</name>
</gene>
<protein>
    <recommendedName>
        <fullName evidence="3">Aldehyde dehydrogenase domain-containing protein</fullName>
    </recommendedName>
</protein>
<dbReference type="EMBL" id="UINC01006239">
    <property type="protein sequence ID" value="SVA26324.1"/>
    <property type="molecule type" value="Genomic_DNA"/>
</dbReference>
<dbReference type="GO" id="GO:0004777">
    <property type="term" value="F:succinate-semialdehyde dehydrogenase (NAD+) activity"/>
    <property type="evidence" value="ECO:0007669"/>
    <property type="project" value="TreeGrafter"/>
</dbReference>
<proteinExistence type="inferred from homology"/>
<accession>A0A381UED0</accession>
<dbReference type="InterPro" id="IPR016161">
    <property type="entry name" value="Ald_DH/histidinol_DH"/>
</dbReference>
<dbReference type="Gene3D" id="3.40.309.10">
    <property type="entry name" value="Aldehyde Dehydrogenase, Chain A, domain 2"/>
    <property type="match status" value="1"/>
</dbReference>
<dbReference type="InterPro" id="IPR010102">
    <property type="entry name" value="Succ_semiAld_DH"/>
</dbReference>
<organism evidence="4">
    <name type="scientific">marine metagenome</name>
    <dbReference type="NCBI Taxonomy" id="408172"/>
    <lineage>
        <taxon>unclassified sequences</taxon>
        <taxon>metagenomes</taxon>
        <taxon>ecological metagenomes</taxon>
    </lineage>
</organism>
<sequence>MLNNADLLKNAGYINGEWTGSESDKRFEVTNAFSKEVICTLPDMGTKETNDAIEAANNSWSNWRSKTAKERALILKKWFDLIIDNQEDLAILMTAEQGKPLAEAKGEVVYGASFIEWFAEEGKRTYGDIIPTPANDRRILVIKQPIGVVAAITPWNFPIAMITRKCAPALAAGCPVVIKPAAETPLSALALAELADQAGIPKGVLNVVVGTKSSEIGLALTNSPIVRKLSFTGSTAVGKILTRNCADTMKKVSMELGGNAPFIVFDDANLDSAVAGAMISKFRNTGQTCVCSNRILVQEGIYDEFVSKLSEAVKTLNVGNGMEEGINQGPLINESALKKVQDHISDALGKGAVLVTGGKPHSNGGTMFEPTIIGNVTTSMKVASEETFGPLAPIFKFSTEEEAIRMANDTEFGLASYFYTNDVNRIWRVSEALEYGMVGVNEGVISNEVAPFGGVKESGLGREGSHYGIDDFLELKYICMGGLS</sequence>
<dbReference type="InterPro" id="IPR016160">
    <property type="entry name" value="Ald_DH_CS_CYS"/>
</dbReference>
<dbReference type="GO" id="GO:0009450">
    <property type="term" value="P:gamma-aminobutyric acid catabolic process"/>
    <property type="evidence" value="ECO:0007669"/>
    <property type="project" value="InterPro"/>
</dbReference>
<dbReference type="InterPro" id="IPR015590">
    <property type="entry name" value="Aldehyde_DH_dom"/>
</dbReference>
<dbReference type="Gene3D" id="3.40.605.10">
    <property type="entry name" value="Aldehyde Dehydrogenase, Chain A, domain 1"/>
    <property type="match status" value="1"/>
</dbReference>
<dbReference type="NCBIfam" id="TIGR01780">
    <property type="entry name" value="SSADH"/>
    <property type="match status" value="1"/>
</dbReference>
<dbReference type="FunFam" id="3.40.309.10:FF:000004">
    <property type="entry name" value="Succinate-semialdehyde dehydrogenase I"/>
    <property type="match status" value="1"/>
</dbReference>
<dbReference type="InterPro" id="IPR016163">
    <property type="entry name" value="Ald_DH_C"/>
</dbReference>
<dbReference type="PROSITE" id="PS00687">
    <property type="entry name" value="ALDEHYDE_DEHYDR_GLU"/>
    <property type="match status" value="1"/>
</dbReference>
<feature type="domain" description="Aldehyde dehydrogenase" evidence="3">
    <location>
        <begin position="18"/>
        <end position="478"/>
    </location>
</feature>
<dbReference type="Pfam" id="PF00171">
    <property type="entry name" value="Aldedh"/>
    <property type="match status" value="1"/>
</dbReference>
<dbReference type="PANTHER" id="PTHR43353">
    <property type="entry name" value="SUCCINATE-SEMIALDEHYDE DEHYDROGENASE, MITOCHONDRIAL"/>
    <property type="match status" value="1"/>
</dbReference>
<dbReference type="InterPro" id="IPR029510">
    <property type="entry name" value="Ald_DH_CS_GLU"/>
</dbReference>
<evidence type="ECO:0000256" key="2">
    <source>
        <dbReference type="ARBA" id="ARBA00023002"/>
    </source>
</evidence>
<evidence type="ECO:0000256" key="1">
    <source>
        <dbReference type="ARBA" id="ARBA00009986"/>
    </source>
</evidence>
<evidence type="ECO:0000259" key="3">
    <source>
        <dbReference type="Pfam" id="PF00171"/>
    </source>
</evidence>
<name>A0A381UED0_9ZZZZ</name>
<dbReference type="AlphaFoldDB" id="A0A381UED0"/>
<dbReference type="InterPro" id="IPR050740">
    <property type="entry name" value="Aldehyde_DH_Superfamily"/>
</dbReference>
<dbReference type="CDD" id="cd07103">
    <property type="entry name" value="ALDH_F5_SSADH_GabD"/>
    <property type="match status" value="1"/>
</dbReference>
<reference evidence="4" key="1">
    <citation type="submission" date="2018-05" db="EMBL/GenBank/DDBJ databases">
        <authorList>
            <person name="Lanie J.A."/>
            <person name="Ng W.-L."/>
            <person name="Kazmierczak K.M."/>
            <person name="Andrzejewski T.M."/>
            <person name="Davidsen T.M."/>
            <person name="Wayne K.J."/>
            <person name="Tettelin H."/>
            <person name="Glass J.I."/>
            <person name="Rusch D."/>
            <person name="Podicherti R."/>
            <person name="Tsui H.-C.T."/>
            <person name="Winkler M.E."/>
        </authorList>
    </citation>
    <scope>NUCLEOTIDE SEQUENCE</scope>
</reference>
<dbReference type="GO" id="GO:0005829">
    <property type="term" value="C:cytosol"/>
    <property type="evidence" value="ECO:0007669"/>
    <property type="project" value="TreeGrafter"/>
</dbReference>
<dbReference type="InterPro" id="IPR016162">
    <property type="entry name" value="Ald_DH_N"/>
</dbReference>
<comment type="similarity">
    <text evidence="1">Belongs to the aldehyde dehydrogenase family.</text>
</comment>